<feature type="transmembrane region" description="Helical" evidence="11">
    <location>
        <begin position="219"/>
        <end position="241"/>
    </location>
</feature>
<evidence type="ECO:0000256" key="2">
    <source>
        <dbReference type="ARBA" id="ARBA00004141"/>
    </source>
</evidence>
<keyword evidence="7" id="KW-0249">Electron transport</keyword>
<proteinExistence type="predicted"/>
<organism evidence="13 14">
    <name type="scientific">Caerostris extrusa</name>
    <name type="common">Bark spider</name>
    <name type="synonym">Caerostris bankana</name>
    <dbReference type="NCBI Taxonomy" id="172846"/>
    <lineage>
        <taxon>Eukaryota</taxon>
        <taxon>Metazoa</taxon>
        <taxon>Ecdysozoa</taxon>
        <taxon>Arthropoda</taxon>
        <taxon>Chelicerata</taxon>
        <taxon>Arachnida</taxon>
        <taxon>Araneae</taxon>
        <taxon>Araneomorphae</taxon>
        <taxon>Entelegynae</taxon>
        <taxon>Araneoidea</taxon>
        <taxon>Araneidae</taxon>
        <taxon>Caerostris</taxon>
    </lineage>
</organism>
<evidence type="ECO:0000256" key="9">
    <source>
        <dbReference type="ARBA" id="ARBA00023004"/>
    </source>
</evidence>
<protein>
    <submittedName>
        <fullName evidence="13">Cytochrome b561</fullName>
    </submittedName>
</protein>
<dbReference type="PANTHER" id="PTHR10106:SF0">
    <property type="entry name" value="LD36721P"/>
    <property type="match status" value="1"/>
</dbReference>
<evidence type="ECO:0000256" key="4">
    <source>
        <dbReference type="ARBA" id="ARBA00022617"/>
    </source>
</evidence>
<evidence type="ECO:0000256" key="1">
    <source>
        <dbReference type="ARBA" id="ARBA00001970"/>
    </source>
</evidence>
<feature type="domain" description="Cytochrome b561" evidence="12">
    <location>
        <begin position="77"/>
        <end position="282"/>
    </location>
</feature>
<dbReference type="FunFam" id="1.20.120.1770:FF:000001">
    <property type="entry name" value="Cytochrome b reductase 1"/>
    <property type="match status" value="1"/>
</dbReference>
<comment type="subcellular location">
    <subcellularLocation>
        <location evidence="2">Membrane</location>
        <topology evidence="2">Multi-pass membrane protein</topology>
    </subcellularLocation>
</comment>
<keyword evidence="3" id="KW-0813">Transport</keyword>
<reference evidence="13 14" key="1">
    <citation type="submission" date="2021-06" db="EMBL/GenBank/DDBJ databases">
        <title>Caerostris extrusa draft genome.</title>
        <authorList>
            <person name="Kono N."/>
            <person name="Arakawa K."/>
        </authorList>
    </citation>
    <scope>NUCLEOTIDE SEQUENCE [LARGE SCALE GENOMIC DNA]</scope>
</reference>
<gene>
    <name evidence="13" type="primary">F55H2.5</name>
    <name evidence="13" type="ORF">CEXT_51601</name>
</gene>
<evidence type="ECO:0000259" key="12">
    <source>
        <dbReference type="PROSITE" id="PS50939"/>
    </source>
</evidence>
<feature type="transmembrane region" description="Helical" evidence="11">
    <location>
        <begin position="112"/>
        <end position="133"/>
    </location>
</feature>
<accession>A0AAV4VFQ2</accession>
<dbReference type="InterPro" id="IPR043205">
    <property type="entry name" value="CYB561/CYBRD1-like"/>
</dbReference>
<feature type="transmembrane region" description="Helical" evidence="11">
    <location>
        <begin position="145"/>
        <end position="166"/>
    </location>
</feature>
<keyword evidence="6" id="KW-0479">Metal-binding</keyword>
<dbReference type="GO" id="GO:0016020">
    <property type="term" value="C:membrane"/>
    <property type="evidence" value="ECO:0007669"/>
    <property type="project" value="UniProtKB-SubCell"/>
</dbReference>
<dbReference type="InterPro" id="IPR006593">
    <property type="entry name" value="Cyt_b561/ferric_Rdtase_TM"/>
</dbReference>
<keyword evidence="9" id="KW-0408">Iron</keyword>
<evidence type="ECO:0000256" key="6">
    <source>
        <dbReference type="ARBA" id="ARBA00022723"/>
    </source>
</evidence>
<dbReference type="PANTHER" id="PTHR10106">
    <property type="entry name" value="CYTOCHROME B561-RELATED"/>
    <property type="match status" value="1"/>
</dbReference>
<evidence type="ECO:0000256" key="5">
    <source>
        <dbReference type="ARBA" id="ARBA00022692"/>
    </source>
</evidence>
<evidence type="ECO:0000256" key="10">
    <source>
        <dbReference type="ARBA" id="ARBA00023136"/>
    </source>
</evidence>
<name>A0AAV4VFQ2_CAEEX</name>
<dbReference type="AlphaFoldDB" id="A0AAV4VFQ2"/>
<dbReference type="SMART" id="SM00665">
    <property type="entry name" value="B561"/>
    <property type="match status" value="1"/>
</dbReference>
<evidence type="ECO:0000313" key="13">
    <source>
        <dbReference type="EMBL" id="GIY68479.1"/>
    </source>
</evidence>
<dbReference type="GO" id="GO:0046872">
    <property type="term" value="F:metal ion binding"/>
    <property type="evidence" value="ECO:0007669"/>
    <property type="project" value="UniProtKB-KW"/>
</dbReference>
<feature type="transmembrane region" description="Helical" evidence="11">
    <location>
        <begin position="186"/>
        <end position="207"/>
    </location>
</feature>
<dbReference type="GO" id="GO:0016491">
    <property type="term" value="F:oxidoreductase activity"/>
    <property type="evidence" value="ECO:0007669"/>
    <property type="project" value="InterPro"/>
</dbReference>
<comment type="cofactor">
    <cofactor evidence="1">
        <name>heme b</name>
        <dbReference type="ChEBI" id="CHEBI:60344"/>
    </cofactor>
</comment>
<feature type="transmembrane region" description="Helical" evidence="11">
    <location>
        <begin position="73"/>
        <end position="92"/>
    </location>
</feature>
<evidence type="ECO:0000313" key="14">
    <source>
        <dbReference type="Proteomes" id="UP001054945"/>
    </source>
</evidence>
<keyword evidence="4" id="KW-0349">Heme</keyword>
<dbReference type="Pfam" id="PF03188">
    <property type="entry name" value="Cytochrom_B561"/>
    <property type="match status" value="1"/>
</dbReference>
<keyword evidence="14" id="KW-1185">Reference proteome</keyword>
<keyword evidence="5 11" id="KW-0812">Transmembrane</keyword>
<dbReference type="Proteomes" id="UP001054945">
    <property type="component" value="Unassembled WGS sequence"/>
</dbReference>
<dbReference type="EMBL" id="BPLR01014382">
    <property type="protein sequence ID" value="GIY68479.1"/>
    <property type="molecule type" value="Genomic_DNA"/>
</dbReference>
<keyword evidence="8 11" id="KW-1133">Transmembrane helix</keyword>
<evidence type="ECO:0000256" key="7">
    <source>
        <dbReference type="ARBA" id="ARBA00022982"/>
    </source>
</evidence>
<evidence type="ECO:0000256" key="3">
    <source>
        <dbReference type="ARBA" id="ARBA00022448"/>
    </source>
</evidence>
<dbReference type="Gene3D" id="1.20.120.1770">
    <property type="match status" value="1"/>
</dbReference>
<evidence type="ECO:0000256" key="11">
    <source>
        <dbReference type="SAM" id="Phobius"/>
    </source>
</evidence>
<evidence type="ECO:0000256" key="8">
    <source>
        <dbReference type="ARBA" id="ARBA00022989"/>
    </source>
</evidence>
<feature type="transmembrane region" description="Helical" evidence="11">
    <location>
        <begin position="261"/>
        <end position="282"/>
    </location>
</feature>
<keyword evidence="10 11" id="KW-0472">Membrane</keyword>
<dbReference type="PROSITE" id="PS50939">
    <property type="entry name" value="CYTOCHROME_B561"/>
    <property type="match status" value="1"/>
</dbReference>
<comment type="caution">
    <text evidence="13">The sequence shown here is derived from an EMBL/GenBank/DDBJ whole genome shotgun (WGS) entry which is preliminary data.</text>
</comment>
<sequence length="306" mass="34925">MHTAQDLPYLEGAFTVPLYTHVDEVVTLAMESAMQEEERLIDSGIRDRRSWEKDNAMDSPSLDENQDLGFFKVWLLICQLMGVLSIALVSAWCGQYLGGFAWQSDPKHQFNYHPFFMVLGMVFLYGDALLVYRVFRNQRKRPLKFLHFGLHTLAFIFAIVALKAVFDSHNLANPPVPNLYSIHSWVGLMAIILFALQYFCGFVAFLFPGLTKIWRTKYLPLHIFFGVAIFVMVITACLLGITEKNLFVNPSSYKDLPPNALVGNLLGECIIVFGLLVIYMVVIPQFRRRPLPEEVQLQLDQQLPGN</sequence>